<feature type="region of interest" description="Disordered" evidence="2">
    <location>
        <begin position="191"/>
        <end position="222"/>
    </location>
</feature>
<gene>
    <name evidence="3" type="primary">CCDC159</name>
    <name evidence="3" type="ORF">AOXY_G29144</name>
</gene>
<feature type="region of interest" description="Disordered" evidence="2">
    <location>
        <begin position="277"/>
        <end position="319"/>
    </location>
</feature>
<dbReference type="Proteomes" id="UP001230051">
    <property type="component" value="Unassembled WGS sequence"/>
</dbReference>
<dbReference type="AlphaFoldDB" id="A0AAD8CQK7"/>
<feature type="compositionally biased region" description="Polar residues" evidence="2">
    <location>
        <begin position="303"/>
        <end position="319"/>
    </location>
</feature>
<dbReference type="InterPro" id="IPR039284">
    <property type="entry name" value="CCDC159/163"/>
</dbReference>
<dbReference type="PANTHER" id="PTHR34533:SF3">
    <property type="entry name" value="BICD FAMILY-LIKE CARGO ADAPTER 2"/>
    <property type="match status" value="1"/>
</dbReference>
<feature type="coiled-coil region" evidence="1">
    <location>
        <begin position="66"/>
        <end position="100"/>
    </location>
</feature>
<name>A0AAD8CQK7_ACIOX</name>
<evidence type="ECO:0000313" key="4">
    <source>
        <dbReference type="Proteomes" id="UP001230051"/>
    </source>
</evidence>
<organism evidence="3 4">
    <name type="scientific">Acipenser oxyrinchus oxyrinchus</name>
    <dbReference type="NCBI Taxonomy" id="40147"/>
    <lineage>
        <taxon>Eukaryota</taxon>
        <taxon>Metazoa</taxon>
        <taxon>Chordata</taxon>
        <taxon>Craniata</taxon>
        <taxon>Vertebrata</taxon>
        <taxon>Euteleostomi</taxon>
        <taxon>Actinopterygii</taxon>
        <taxon>Chondrostei</taxon>
        <taxon>Acipenseriformes</taxon>
        <taxon>Acipenseridae</taxon>
        <taxon>Acipenser</taxon>
    </lineage>
</organism>
<evidence type="ECO:0000313" key="3">
    <source>
        <dbReference type="EMBL" id="KAK1153913.1"/>
    </source>
</evidence>
<keyword evidence="4" id="KW-1185">Reference proteome</keyword>
<keyword evidence="1" id="KW-0175">Coiled coil</keyword>
<protein>
    <submittedName>
        <fullName evidence="3">Coiled-coil domain-containing protein 159-like</fullName>
    </submittedName>
</protein>
<dbReference type="PANTHER" id="PTHR34533">
    <property type="entry name" value="TRANSMEMBRANE PROTEIN CCDC163"/>
    <property type="match status" value="1"/>
</dbReference>
<reference evidence="3" key="1">
    <citation type="submission" date="2022-02" db="EMBL/GenBank/DDBJ databases">
        <title>Atlantic sturgeon de novo genome assembly.</title>
        <authorList>
            <person name="Stock M."/>
            <person name="Klopp C."/>
            <person name="Guiguen Y."/>
            <person name="Cabau C."/>
            <person name="Parinello H."/>
            <person name="Santidrian Yebra-Pimentel E."/>
            <person name="Kuhl H."/>
            <person name="Dirks R.P."/>
            <person name="Guessner J."/>
            <person name="Wuertz S."/>
            <person name="Du K."/>
            <person name="Schartl M."/>
        </authorList>
    </citation>
    <scope>NUCLEOTIDE SEQUENCE</scope>
    <source>
        <strain evidence="3">STURGEONOMICS-FGT-2020</strain>
        <tissue evidence="3">Whole blood</tissue>
    </source>
</reference>
<accession>A0AAD8CQK7</accession>
<feature type="compositionally biased region" description="Basic and acidic residues" evidence="2">
    <location>
        <begin position="191"/>
        <end position="219"/>
    </location>
</feature>
<comment type="caution">
    <text evidence="3">The sequence shown here is derived from an EMBL/GenBank/DDBJ whole genome shotgun (WGS) entry which is preliminary data.</text>
</comment>
<evidence type="ECO:0000256" key="1">
    <source>
        <dbReference type="SAM" id="Coils"/>
    </source>
</evidence>
<sequence length="319" mass="36497">MNTERLRAYSQLSADENGDTQTKTRELCLIETQLFEAQKMLKDDLEAVKRHLFAQAKSVEAFNRTITLLERERSQQFNKIRAFQEELRRLGQVVDRQNQDSQLEKRFQVLSQELSGKLLFLRGLIEQGTTHQLQTPLPGCSPGLPLCDSQRQEALNDITQEISESKKFLWEEMEAIRAEIDDIKQKLKPQEESWVRGVDDDKAGGMGRERCGQNEERLTDGCQSSLHNEEREQEITALRSAIVELQEQIRILLVSKSMPTRVRERRRRQRKLVRRVLAAGSTTGESEDSDIGRAFGLAPESEGLSSSAEDMNRAGQQQP</sequence>
<proteinExistence type="predicted"/>
<dbReference type="EMBL" id="JAGXEW010000038">
    <property type="protein sequence ID" value="KAK1153913.1"/>
    <property type="molecule type" value="Genomic_DNA"/>
</dbReference>
<evidence type="ECO:0000256" key="2">
    <source>
        <dbReference type="SAM" id="MobiDB-lite"/>
    </source>
</evidence>